<keyword evidence="2" id="KW-1185">Reference proteome</keyword>
<accession>A0A5B7J458</accession>
<organism evidence="1 2">
    <name type="scientific">Portunus trituberculatus</name>
    <name type="common">Swimming crab</name>
    <name type="synonym">Neptunus trituberculatus</name>
    <dbReference type="NCBI Taxonomy" id="210409"/>
    <lineage>
        <taxon>Eukaryota</taxon>
        <taxon>Metazoa</taxon>
        <taxon>Ecdysozoa</taxon>
        <taxon>Arthropoda</taxon>
        <taxon>Crustacea</taxon>
        <taxon>Multicrustacea</taxon>
        <taxon>Malacostraca</taxon>
        <taxon>Eumalacostraca</taxon>
        <taxon>Eucarida</taxon>
        <taxon>Decapoda</taxon>
        <taxon>Pleocyemata</taxon>
        <taxon>Brachyura</taxon>
        <taxon>Eubrachyura</taxon>
        <taxon>Portunoidea</taxon>
        <taxon>Portunidae</taxon>
        <taxon>Portuninae</taxon>
        <taxon>Portunus</taxon>
    </lineage>
</organism>
<evidence type="ECO:0000313" key="1">
    <source>
        <dbReference type="EMBL" id="MPC92581.1"/>
    </source>
</evidence>
<gene>
    <name evidence="1" type="ORF">E2C01_087677</name>
</gene>
<sequence length="80" mass="8855">MLGLVCLAGRRGLATVPHSCLGVTRKPGHTYSLFSRGLAKVNKNIKKRKSTQLSVCLLLLLPWPHCTRLFLTCSLFTSLM</sequence>
<comment type="caution">
    <text evidence="1">The sequence shown here is derived from an EMBL/GenBank/DDBJ whole genome shotgun (WGS) entry which is preliminary data.</text>
</comment>
<name>A0A5B7J458_PORTR</name>
<protein>
    <submittedName>
        <fullName evidence="1">Uncharacterized protein</fullName>
    </submittedName>
</protein>
<evidence type="ECO:0000313" key="2">
    <source>
        <dbReference type="Proteomes" id="UP000324222"/>
    </source>
</evidence>
<dbReference type="EMBL" id="VSRR010091785">
    <property type="protein sequence ID" value="MPC92581.1"/>
    <property type="molecule type" value="Genomic_DNA"/>
</dbReference>
<reference evidence="1 2" key="1">
    <citation type="submission" date="2019-05" db="EMBL/GenBank/DDBJ databases">
        <title>Another draft genome of Portunus trituberculatus and its Hox gene families provides insights of decapod evolution.</title>
        <authorList>
            <person name="Jeong J.-H."/>
            <person name="Song I."/>
            <person name="Kim S."/>
            <person name="Choi T."/>
            <person name="Kim D."/>
            <person name="Ryu S."/>
            <person name="Kim W."/>
        </authorList>
    </citation>
    <scope>NUCLEOTIDE SEQUENCE [LARGE SCALE GENOMIC DNA]</scope>
    <source>
        <tissue evidence="1">Muscle</tissue>
    </source>
</reference>
<dbReference type="AlphaFoldDB" id="A0A5B7J458"/>
<proteinExistence type="predicted"/>
<dbReference type="Proteomes" id="UP000324222">
    <property type="component" value="Unassembled WGS sequence"/>
</dbReference>